<dbReference type="SUPFAM" id="SSF46785">
    <property type="entry name" value="Winged helix' DNA-binding domain"/>
    <property type="match status" value="1"/>
</dbReference>
<name>A0ABW0FUP4_9CAUL</name>
<evidence type="ECO:0000313" key="6">
    <source>
        <dbReference type="Proteomes" id="UP001596152"/>
    </source>
</evidence>
<keyword evidence="2" id="KW-0238">DNA-binding</keyword>
<keyword evidence="3" id="KW-0804">Transcription</keyword>
<dbReference type="Pfam" id="PF01638">
    <property type="entry name" value="HxlR"/>
    <property type="match status" value="1"/>
</dbReference>
<proteinExistence type="predicted"/>
<dbReference type="EMBL" id="JBHSLF010000042">
    <property type="protein sequence ID" value="MFC5345232.1"/>
    <property type="molecule type" value="Genomic_DNA"/>
</dbReference>
<sequence length="124" mass="13622">MHLPDVFAPNCPTRQMLDRIGDKWTVLVVQVLDEGPMRFNGLKRRIGGVSQKMLAQTLKALERDGLVSRHVFPTTPVTVEYALTPLGRTLVGALTPLIAWSEGKIGEVETARAAFDAREPAGWA</sequence>
<evidence type="ECO:0000256" key="1">
    <source>
        <dbReference type="ARBA" id="ARBA00023015"/>
    </source>
</evidence>
<feature type="domain" description="HTH hxlR-type" evidence="4">
    <location>
        <begin position="11"/>
        <end position="109"/>
    </location>
</feature>
<keyword evidence="6" id="KW-1185">Reference proteome</keyword>
<evidence type="ECO:0000259" key="4">
    <source>
        <dbReference type="PROSITE" id="PS51118"/>
    </source>
</evidence>
<dbReference type="InterPro" id="IPR002577">
    <property type="entry name" value="HTH_HxlR"/>
</dbReference>
<dbReference type="Proteomes" id="UP001596152">
    <property type="component" value="Unassembled WGS sequence"/>
</dbReference>
<evidence type="ECO:0000256" key="2">
    <source>
        <dbReference type="ARBA" id="ARBA00023125"/>
    </source>
</evidence>
<dbReference type="PROSITE" id="PS51118">
    <property type="entry name" value="HTH_HXLR"/>
    <property type="match status" value="1"/>
</dbReference>
<protein>
    <submittedName>
        <fullName evidence="5">Winged helix-turn-helix transcriptional regulator</fullName>
    </submittedName>
</protein>
<keyword evidence="1" id="KW-0805">Transcription regulation</keyword>
<dbReference type="InterPro" id="IPR036390">
    <property type="entry name" value="WH_DNA-bd_sf"/>
</dbReference>
<comment type="caution">
    <text evidence="5">The sequence shown here is derived from an EMBL/GenBank/DDBJ whole genome shotgun (WGS) entry which is preliminary data.</text>
</comment>
<gene>
    <name evidence="5" type="ORF">ACFPIE_15035</name>
</gene>
<dbReference type="InterPro" id="IPR036388">
    <property type="entry name" value="WH-like_DNA-bd_sf"/>
</dbReference>
<reference evidence="6" key="1">
    <citation type="journal article" date="2019" name="Int. J. Syst. Evol. Microbiol.">
        <title>The Global Catalogue of Microorganisms (GCM) 10K type strain sequencing project: providing services to taxonomists for standard genome sequencing and annotation.</title>
        <authorList>
            <consortium name="The Broad Institute Genomics Platform"/>
            <consortium name="The Broad Institute Genome Sequencing Center for Infectious Disease"/>
            <person name="Wu L."/>
            <person name="Ma J."/>
        </authorList>
    </citation>
    <scope>NUCLEOTIDE SEQUENCE [LARGE SCALE GENOMIC DNA]</scope>
    <source>
        <strain evidence="6">JCM 12125</strain>
    </source>
</reference>
<dbReference type="PANTHER" id="PTHR33204">
    <property type="entry name" value="TRANSCRIPTIONAL REGULATOR, MARR FAMILY"/>
    <property type="match status" value="1"/>
</dbReference>
<organism evidence="5 6">
    <name type="scientific">Brevundimonas staleyi</name>
    <dbReference type="NCBI Taxonomy" id="74326"/>
    <lineage>
        <taxon>Bacteria</taxon>
        <taxon>Pseudomonadati</taxon>
        <taxon>Pseudomonadota</taxon>
        <taxon>Alphaproteobacteria</taxon>
        <taxon>Caulobacterales</taxon>
        <taxon>Caulobacteraceae</taxon>
        <taxon>Brevundimonas</taxon>
    </lineage>
</organism>
<dbReference type="RefSeq" id="WP_374036869.1">
    <property type="nucleotide sequence ID" value="NZ_CP169082.1"/>
</dbReference>
<evidence type="ECO:0000313" key="5">
    <source>
        <dbReference type="EMBL" id="MFC5345232.1"/>
    </source>
</evidence>
<dbReference type="Gene3D" id="1.10.10.10">
    <property type="entry name" value="Winged helix-like DNA-binding domain superfamily/Winged helix DNA-binding domain"/>
    <property type="match status" value="1"/>
</dbReference>
<dbReference type="PANTHER" id="PTHR33204:SF37">
    <property type="entry name" value="HTH-TYPE TRANSCRIPTIONAL REGULATOR YODB"/>
    <property type="match status" value="1"/>
</dbReference>
<accession>A0ABW0FUP4</accession>
<evidence type="ECO:0000256" key="3">
    <source>
        <dbReference type="ARBA" id="ARBA00023163"/>
    </source>
</evidence>